<evidence type="ECO:0000256" key="1">
    <source>
        <dbReference type="ARBA" id="ARBA00004123"/>
    </source>
</evidence>
<dbReference type="EC" id="5.6.2.-" evidence="17"/>
<dbReference type="GO" id="GO:0010569">
    <property type="term" value="P:regulation of double-strand break repair via homologous recombination"/>
    <property type="evidence" value="ECO:0007669"/>
    <property type="project" value="UniProtKB-UniRule"/>
</dbReference>
<dbReference type="Pfam" id="PF13307">
    <property type="entry name" value="Helicase_C_2"/>
    <property type="match status" value="1"/>
</dbReference>
<gene>
    <name evidence="19" type="ORF">DIABBA_LOCUS10509</name>
</gene>
<dbReference type="SMART" id="SM00488">
    <property type="entry name" value="DEXDc2"/>
    <property type="match status" value="1"/>
</dbReference>
<dbReference type="EMBL" id="OU898282">
    <property type="protein sequence ID" value="CAG9837539.1"/>
    <property type="molecule type" value="Genomic_DNA"/>
</dbReference>
<dbReference type="GO" id="GO:0070182">
    <property type="term" value="F:DNA polymerase binding"/>
    <property type="evidence" value="ECO:0007669"/>
    <property type="project" value="TreeGrafter"/>
</dbReference>
<dbReference type="PANTHER" id="PTHR11472:SF34">
    <property type="entry name" value="REGULATOR OF TELOMERE ELONGATION HELICASE 1"/>
    <property type="match status" value="1"/>
</dbReference>
<evidence type="ECO:0000313" key="20">
    <source>
        <dbReference type="Proteomes" id="UP001153709"/>
    </source>
</evidence>
<reference evidence="19" key="1">
    <citation type="submission" date="2022-01" db="EMBL/GenBank/DDBJ databases">
        <authorList>
            <person name="King R."/>
        </authorList>
    </citation>
    <scope>NUCLEOTIDE SEQUENCE</scope>
</reference>
<dbReference type="InterPro" id="IPR045028">
    <property type="entry name" value="DinG/Rad3-like"/>
</dbReference>
<dbReference type="GO" id="GO:0045910">
    <property type="term" value="P:negative regulation of DNA recombination"/>
    <property type="evidence" value="ECO:0007669"/>
    <property type="project" value="TreeGrafter"/>
</dbReference>
<dbReference type="InterPro" id="IPR006935">
    <property type="entry name" value="Helicase/UvrB_N"/>
</dbReference>
<dbReference type="GO" id="GO:0016818">
    <property type="term" value="F:hydrolase activity, acting on acid anhydrides, in phosphorus-containing anhydrides"/>
    <property type="evidence" value="ECO:0007669"/>
    <property type="project" value="InterPro"/>
</dbReference>
<keyword evidence="12 17" id="KW-0234">DNA repair</keyword>
<evidence type="ECO:0000256" key="11">
    <source>
        <dbReference type="ARBA" id="ARBA00023125"/>
    </source>
</evidence>
<dbReference type="SUPFAM" id="SSF52540">
    <property type="entry name" value="P-loop containing nucleoside triphosphate hydrolases"/>
    <property type="match status" value="2"/>
</dbReference>
<keyword evidence="9 17" id="KW-0408">Iron</keyword>
<evidence type="ECO:0000256" key="7">
    <source>
        <dbReference type="ARBA" id="ARBA00022806"/>
    </source>
</evidence>
<proteinExistence type="inferred from homology"/>
<evidence type="ECO:0000256" key="6">
    <source>
        <dbReference type="ARBA" id="ARBA00022801"/>
    </source>
</evidence>
<evidence type="ECO:0000256" key="15">
    <source>
        <dbReference type="ARBA" id="ARBA00049360"/>
    </source>
</evidence>
<dbReference type="InterPro" id="IPR014013">
    <property type="entry name" value="Helic_SF1/SF2_ATP-bd_DinG/Rad3"/>
</dbReference>
<evidence type="ECO:0000256" key="8">
    <source>
        <dbReference type="ARBA" id="ARBA00022840"/>
    </source>
</evidence>
<evidence type="ECO:0000256" key="17">
    <source>
        <dbReference type="HAMAP-Rule" id="MF_03065"/>
    </source>
</evidence>
<dbReference type="GO" id="GO:0051539">
    <property type="term" value="F:4 iron, 4 sulfur cluster binding"/>
    <property type="evidence" value="ECO:0007669"/>
    <property type="project" value="UniProtKB-UniRule"/>
</dbReference>
<dbReference type="GO" id="GO:0003678">
    <property type="term" value="F:DNA helicase activity"/>
    <property type="evidence" value="ECO:0007669"/>
    <property type="project" value="UniProtKB-UniRule"/>
</dbReference>
<comment type="catalytic activity">
    <reaction evidence="15 17">
        <text>ATP + H2O = ADP + phosphate + H(+)</text>
        <dbReference type="Rhea" id="RHEA:13065"/>
        <dbReference type="ChEBI" id="CHEBI:15377"/>
        <dbReference type="ChEBI" id="CHEBI:15378"/>
        <dbReference type="ChEBI" id="CHEBI:30616"/>
        <dbReference type="ChEBI" id="CHEBI:43474"/>
        <dbReference type="ChEBI" id="CHEBI:456216"/>
    </reaction>
</comment>
<dbReference type="Gene3D" id="3.40.50.300">
    <property type="entry name" value="P-loop containing nucleotide triphosphate hydrolases"/>
    <property type="match status" value="2"/>
</dbReference>
<dbReference type="PROSITE" id="PS51193">
    <property type="entry name" value="HELICASE_ATP_BIND_2"/>
    <property type="match status" value="1"/>
</dbReference>
<keyword evidence="5 17" id="KW-0227">DNA damage</keyword>
<evidence type="ECO:0000256" key="16">
    <source>
        <dbReference type="ARBA" id="ARBA00073810"/>
    </source>
</evidence>
<comment type="similarity">
    <text evidence="17">Belongs to the helicase family. RAD3/XPD subfamily.</text>
</comment>
<dbReference type="InterPro" id="IPR006555">
    <property type="entry name" value="ATP-dep_Helicase_C"/>
</dbReference>
<dbReference type="AlphaFoldDB" id="A0A9N9T7Q1"/>
<dbReference type="GO" id="GO:0005634">
    <property type="term" value="C:nucleus"/>
    <property type="evidence" value="ECO:0007669"/>
    <property type="project" value="UniProtKB-SubCell"/>
</dbReference>
<evidence type="ECO:0000256" key="5">
    <source>
        <dbReference type="ARBA" id="ARBA00022763"/>
    </source>
</evidence>
<dbReference type="GO" id="GO:0005524">
    <property type="term" value="F:ATP binding"/>
    <property type="evidence" value="ECO:0007669"/>
    <property type="project" value="UniProtKB-UniRule"/>
</dbReference>
<dbReference type="GO" id="GO:0006281">
    <property type="term" value="P:DNA repair"/>
    <property type="evidence" value="ECO:0007669"/>
    <property type="project" value="UniProtKB-UniRule"/>
</dbReference>
<evidence type="ECO:0000256" key="4">
    <source>
        <dbReference type="ARBA" id="ARBA00022741"/>
    </source>
</evidence>
<feature type="domain" description="Helicase ATP-binding" evidence="18">
    <location>
        <begin position="7"/>
        <end position="325"/>
    </location>
</feature>
<evidence type="ECO:0000256" key="13">
    <source>
        <dbReference type="ARBA" id="ARBA00023235"/>
    </source>
</evidence>
<name>A0A9N9T7Q1_DIABA</name>
<dbReference type="Pfam" id="PF23109">
    <property type="entry name" value="ARCH_RTEL1"/>
    <property type="match status" value="1"/>
</dbReference>
<dbReference type="SMART" id="SM00491">
    <property type="entry name" value="HELICc2"/>
    <property type="match status" value="1"/>
</dbReference>
<feature type="binding site" evidence="17">
    <location>
        <position position="164"/>
    </location>
    <ligand>
        <name>[4Fe-4S] cluster</name>
        <dbReference type="ChEBI" id="CHEBI:49883"/>
    </ligand>
</feature>
<dbReference type="CDD" id="cd18788">
    <property type="entry name" value="SF2_C_XPD"/>
    <property type="match status" value="1"/>
</dbReference>
<feature type="binding site" evidence="17">
    <location>
        <position position="209"/>
    </location>
    <ligand>
        <name>[4Fe-4S] cluster</name>
        <dbReference type="ChEBI" id="CHEBI:49883"/>
    </ligand>
</feature>
<keyword evidence="14 17" id="KW-0539">Nucleus</keyword>
<dbReference type="Proteomes" id="UP001153709">
    <property type="component" value="Chromosome 7"/>
</dbReference>
<dbReference type="OrthoDB" id="19182at2759"/>
<dbReference type="PANTHER" id="PTHR11472">
    <property type="entry name" value="DNA REPAIR DEAD HELICASE RAD3/XP-D SUBFAMILY MEMBER"/>
    <property type="match status" value="1"/>
</dbReference>
<keyword evidence="4 17" id="KW-0547">Nucleotide-binding</keyword>
<keyword evidence="7 17" id="KW-0347">Helicase</keyword>
<dbReference type="InterPro" id="IPR027417">
    <property type="entry name" value="P-loop_NTPase"/>
</dbReference>
<evidence type="ECO:0000256" key="3">
    <source>
        <dbReference type="ARBA" id="ARBA00022723"/>
    </source>
</evidence>
<evidence type="ECO:0000256" key="12">
    <source>
        <dbReference type="ARBA" id="ARBA00023204"/>
    </source>
</evidence>
<keyword evidence="11 17" id="KW-0238">DNA-binding</keyword>
<feature type="binding site" evidence="17">
    <location>
        <position position="173"/>
    </location>
    <ligand>
        <name>[4Fe-4S] cluster</name>
        <dbReference type="ChEBI" id="CHEBI:49883"/>
    </ligand>
</feature>
<dbReference type="InterPro" id="IPR006554">
    <property type="entry name" value="Helicase-like_DEXD_c2"/>
</dbReference>
<dbReference type="GO" id="GO:0090657">
    <property type="term" value="P:telomeric loop disassembly"/>
    <property type="evidence" value="ECO:0007669"/>
    <property type="project" value="TreeGrafter"/>
</dbReference>
<dbReference type="SMART" id="SM00487">
    <property type="entry name" value="DEXDc"/>
    <property type="match status" value="1"/>
</dbReference>
<comment type="function">
    <text evidence="17">A probable ATP-dependent DNA helicase implicated in DNA repair and the maintenance of genomic stability. Acts as an anti-recombinase to counteract toxic recombination and limit crossover during meiosis. Regulates meiotic recombination and crossover homeostasis by physically dissociating strand invasion events and thereby promotes noncrossover repair by meiotic synthesis dependent strand annealing (SDSA) as well as disassembly of D loop recombination intermediates.</text>
</comment>
<evidence type="ECO:0000256" key="14">
    <source>
        <dbReference type="ARBA" id="ARBA00023242"/>
    </source>
</evidence>
<dbReference type="InterPro" id="IPR014001">
    <property type="entry name" value="Helicase_ATP-bd"/>
</dbReference>
<evidence type="ECO:0000259" key="18">
    <source>
        <dbReference type="PROSITE" id="PS51193"/>
    </source>
</evidence>
<evidence type="ECO:0000256" key="2">
    <source>
        <dbReference type="ARBA" id="ARBA00022485"/>
    </source>
</evidence>
<dbReference type="GO" id="GO:1904430">
    <property type="term" value="P:negative regulation of t-circle formation"/>
    <property type="evidence" value="ECO:0007669"/>
    <property type="project" value="TreeGrafter"/>
</dbReference>
<dbReference type="Pfam" id="PF23116">
    <property type="entry name" value="HHD_RTEL1"/>
    <property type="match status" value="1"/>
</dbReference>
<keyword evidence="2 17" id="KW-0004">4Fe-4S</keyword>
<protein>
    <recommendedName>
        <fullName evidence="16 17">Regulator of telomere elongation helicase 1 homolog</fullName>
        <ecNumber evidence="17">5.6.2.-</ecNumber>
    </recommendedName>
</protein>
<dbReference type="GO" id="GO:0046872">
    <property type="term" value="F:metal ion binding"/>
    <property type="evidence" value="ECO:0007669"/>
    <property type="project" value="UniProtKB-UniRule"/>
</dbReference>
<dbReference type="FunFam" id="3.40.50.300:FF:000431">
    <property type="entry name" value="Regulator of telomere elongation helicase 1"/>
    <property type="match status" value="1"/>
</dbReference>
<keyword evidence="3 17" id="KW-0479">Metal-binding</keyword>
<dbReference type="GO" id="GO:0006260">
    <property type="term" value="P:DNA replication"/>
    <property type="evidence" value="ECO:0007669"/>
    <property type="project" value="InterPro"/>
</dbReference>
<accession>A0A9N9T7Q1</accession>
<evidence type="ECO:0000256" key="10">
    <source>
        <dbReference type="ARBA" id="ARBA00023014"/>
    </source>
</evidence>
<dbReference type="FunFam" id="3.40.50.300:FF:000691">
    <property type="entry name" value="Regulator of telomere elongation helicase 1"/>
    <property type="match status" value="1"/>
</dbReference>
<keyword evidence="6 17" id="KW-0378">Hydrolase</keyword>
<organism evidence="19 20">
    <name type="scientific">Diabrotica balteata</name>
    <name type="common">Banded cucumber beetle</name>
    <dbReference type="NCBI Taxonomy" id="107213"/>
    <lineage>
        <taxon>Eukaryota</taxon>
        <taxon>Metazoa</taxon>
        <taxon>Ecdysozoa</taxon>
        <taxon>Arthropoda</taxon>
        <taxon>Hexapoda</taxon>
        <taxon>Insecta</taxon>
        <taxon>Pterygota</taxon>
        <taxon>Neoptera</taxon>
        <taxon>Endopterygota</taxon>
        <taxon>Coleoptera</taxon>
        <taxon>Polyphaga</taxon>
        <taxon>Cucujiformia</taxon>
        <taxon>Chrysomeloidea</taxon>
        <taxon>Chrysomelidae</taxon>
        <taxon>Galerucinae</taxon>
        <taxon>Diabroticina</taxon>
        <taxon>Diabroticites</taxon>
        <taxon>Diabrotica</taxon>
    </lineage>
</organism>
<keyword evidence="13 17" id="KW-0413">Isomerase</keyword>
<dbReference type="Pfam" id="PF06733">
    <property type="entry name" value="DEAD_2"/>
    <property type="match status" value="1"/>
</dbReference>
<keyword evidence="10 17" id="KW-0411">Iron-sulfur</keyword>
<sequence>MATVTIRGVPISFPFEPYDIQKEYMDKVLECLQNETNGVLESPTGTGKTLSLLCSTLAWLQLKKAQVQAQRQISMQENENDFLATINSKLNEIAGKQISSRALSGIPTVIYASRTHSQLSQAMQEMKKTAYSHMKAIVLGSRDQLCIHPEVEKEENRNFKIMMCRLKRKTRSCKFFNKVEASAQNKNVLDINVMDIEDLIKLGKCNGFCPFYMSKELKDQADIIFMPYNYLIDPSIRTRLGINLSNTVVILDEAHNVERLCEESASLQIKSSDVALAIDEVTAIMKMLSSEETLQFDDTPKDFDANDLCNLKEVFLNLEQAIDKIDLSTGPNSEVTLDGTFIFELLAEAGIRADNFFIIQKLISSIVQYLVTVNDGPFARRGNSLQIFEEILGVVFMDSSSEFKAKVKKCYKLYVKAEEVKKKTPDNWLSKMVSTKSGGKIINYWCFSAGFGMNMLMRHGLRTLILTSGTLAPLRPLISELELQINVRLENPHVISNDQFCVKIIPTGPDSETLNSNFQNRDNPKYINSLGMTIMNIARIVPDGMLIFFPSYPIMLKCQQMWQQSGVWNSICNQKAIFVEPRDKNSFNTAMTEYYAKVKDPAYKGAIFMGVCRGKVSEGLDFVDANGRAVLITGLPYPPFKDPKVSLKKLYLDRCNADDKGYLRGQEWYNLEASRAVNQAIGRVIRHKDDYGAILLLDSRFNSKIIKDQMSLWVRNHIRVSNNFGELVRDLRQFFKNADSKYKSVIEAKSLAPPSAEFNTYLNYKSGGLSASTSSSSDNLDSTGEVVIHNRTSTENRKQPSKKIKLTVVPNSSKSTKTEKGDVTKEYIIMVRKNLDDTSFKAFVEAIQNYKAVSDLDSLTSSLDAIFKTKSHLKYLIPGLESYIKLDHKSDFSNYCQKNGFLDI</sequence>
<keyword evidence="8 17" id="KW-0067">ATP-binding</keyword>
<feature type="binding site" evidence="17">
    <location>
        <position position="146"/>
    </location>
    <ligand>
        <name>[4Fe-4S] cluster</name>
        <dbReference type="ChEBI" id="CHEBI:49883"/>
    </ligand>
</feature>
<dbReference type="InterPro" id="IPR030845">
    <property type="entry name" value="RTEL1"/>
</dbReference>
<dbReference type="CDD" id="cd17970">
    <property type="entry name" value="DEAHc_FancJ"/>
    <property type="match status" value="1"/>
</dbReference>
<dbReference type="Gene3D" id="1.20.1160.20">
    <property type="match status" value="1"/>
</dbReference>
<dbReference type="Pfam" id="PF04851">
    <property type="entry name" value="ResIII"/>
    <property type="match status" value="1"/>
</dbReference>
<dbReference type="InterPro" id="IPR010614">
    <property type="entry name" value="RAD3-like_helicase_DEAD"/>
</dbReference>
<comment type="subcellular location">
    <subcellularLocation>
        <location evidence="1 17">Nucleus</location>
    </subcellularLocation>
</comment>
<dbReference type="InterPro" id="IPR057498">
    <property type="entry name" value="Rtel1_ARCH"/>
</dbReference>
<keyword evidence="20" id="KW-1185">Reference proteome</keyword>
<evidence type="ECO:0000256" key="9">
    <source>
        <dbReference type="ARBA" id="ARBA00023004"/>
    </source>
</evidence>
<dbReference type="GO" id="GO:0006310">
    <property type="term" value="P:DNA recombination"/>
    <property type="evidence" value="ECO:0007669"/>
    <property type="project" value="InterPro"/>
</dbReference>
<dbReference type="HAMAP" id="MF_03065">
    <property type="entry name" value="RTEL1"/>
    <property type="match status" value="1"/>
</dbReference>
<evidence type="ECO:0000313" key="19">
    <source>
        <dbReference type="EMBL" id="CAG9837539.1"/>
    </source>
</evidence>
<dbReference type="InterPro" id="IPR013020">
    <property type="entry name" value="Rad3/Chl1-like"/>
</dbReference>
<dbReference type="NCBIfam" id="TIGR00604">
    <property type="entry name" value="rad3"/>
    <property type="match status" value="1"/>
</dbReference>
<dbReference type="GO" id="GO:0003677">
    <property type="term" value="F:DNA binding"/>
    <property type="evidence" value="ECO:0007669"/>
    <property type="project" value="UniProtKB-UniRule"/>
</dbReference>